<organism evidence="1 2">
    <name type="scientific">Paramecium octaurelia</name>
    <dbReference type="NCBI Taxonomy" id="43137"/>
    <lineage>
        <taxon>Eukaryota</taxon>
        <taxon>Sar</taxon>
        <taxon>Alveolata</taxon>
        <taxon>Ciliophora</taxon>
        <taxon>Intramacronucleata</taxon>
        <taxon>Oligohymenophorea</taxon>
        <taxon>Peniculida</taxon>
        <taxon>Parameciidae</taxon>
        <taxon>Paramecium</taxon>
    </lineage>
</organism>
<reference evidence="1" key="1">
    <citation type="submission" date="2021-01" db="EMBL/GenBank/DDBJ databases">
        <authorList>
            <consortium name="Genoscope - CEA"/>
            <person name="William W."/>
        </authorList>
    </citation>
    <scope>NUCLEOTIDE SEQUENCE</scope>
</reference>
<evidence type="ECO:0000313" key="2">
    <source>
        <dbReference type="Proteomes" id="UP000683925"/>
    </source>
</evidence>
<name>A0A8S1SGU2_PAROT</name>
<protein>
    <submittedName>
        <fullName evidence="1">Uncharacterized protein</fullName>
    </submittedName>
</protein>
<keyword evidence="2" id="KW-1185">Reference proteome</keyword>
<comment type="caution">
    <text evidence="1">The sequence shown here is derived from an EMBL/GenBank/DDBJ whole genome shotgun (WGS) entry which is preliminary data.</text>
</comment>
<dbReference type="Proteomes" id="UP000683925">
    <property type="component" value="Unassembled WGS sequence"/>
</dbReference>
<dbReference type="AlphaFoldDB" id="A0A8S1SGU2"/>
<dbReference type="EMBL" id="CAJJDP010000008">
    <property type="protein sequence ID" value="CAD8138537.1"/>
    <property type="molecule type" value="Genomic_DNA"/>
</dbReference>
<evidence type="ECO:0000313" key="1">
    <source>
        <dbReference type="EMBL" id="CAD8138537.1"/>
    </source>
</evidence>
<proteinExistence type="predicted"/>
<accession>A0A8S1SGU2</accession>
<gene>
    <name evidence="1" type="ORF">POCTA_138.1.T0090429</name>
</gene>
<sequence length="37" mass="4474">MFIIQKSIIYISNSINQSIRENHTPLEALDYIIRYYI</sequence>